<evidence type="ECO:0000313" key="5">
    <source>
        <dbReference type="Proteomes" id="UP001152795"/>
    </source>
</evidence>
<name>A0A6S7I2U5_PARCT</name>
<keyword evidence="5" id="KW-1185">Reference proteome</keyword>
<keyword evidence="2" id="KW-0472">Membrane</keyword>
<comment type="caution">
    <text evidence="4">The sequence shown here is derived from an EMBL/GenBank/DDBJ whole genome shotgun (WGS) entry which is preliminary data.</text>
</comment>
<feature type="non-terminal residue" evidence="4">
    <location>
        <position position="428"/>
    </location>
</feature>
<dbReference type="Proteomes" id="UP001152795">
    <property type="component" value="Unassembled WGS sequence"/>
</dbReference>
<proteinExistence type="predicted"/>
<accession>A0A6S7I2U5</accession>
<evidence type="ECO:0000256" key="1">
    <source>
        <dbReference type="SAM" id="MobiDB-lite"/>
    </source>
</evidence>
<evidence type="ECO:0000313" key="4">
    <source>
        <dbReference type="EMBL" id="CAB4012036.1"/>
    </source>
</evidence>
<gene>
    <name evidence="4" type="ORF">PACLA_8A027420</name>
</gene>
<dbReference type="Pfam" id="PF22936">
    <property type="entry name" value="Pol_BBD"/>
    <property type="match status" value="1"/>
</dbReference>
<evidence type="ECO:0000256" key="2">
    <source>
        <dbReference type="SAM" id="Phobius"/>
    </source>
</evidence>
<feature type="transmembrane region" description="Helical" evidence="2">
    <location>
        <begin position="293"/>
        <end position="311"/>
    </location>
</feature>
<dbReference type="AlphaFoldDB" id="A0A6S7I2U5"/>
<sequence length="428" mass="49133">MLTKQKYMGTVLNAGERDIKARSVGRRHRKDGVATVKVKPTRQRIAGRRKMRRRQQPRRQRQDTINKSGINNKSNSSLLVDTGATSNIINDKSKFVDFDKEFNPSAHVIELADGSKANVVLGKGNAKVKLYDVNGNARDVMLNSALYVPSYDQNIFSVHAAIERGASISLDKQVKQLKCPDGTTFGMDQKEGMNISNYDEVECTVCTKGRDGFSRTRTKPTYLNEYVTAIPKQAVRWTRLRRKITILLYRSGHWAAYIMEQNTKKNHKRVVVLYTNLKHACLELNQLNSRNNFVVIIFMVSLVAYLFAVFTQEEGSFCMLDKLRTFEVVDFLCFLLAYFDAPPLERMHEKRSSMWSCENLWKIQSFHFLDIVLTFCFDLRNCCYTVLVQPASCFVGQFGFIDKFHKEKKNLPTCISIQTEANWCSWTG</sequence>
<organism evidence="4 5">
    <name type="scientific">Paramuricea clavata</name>
    <name type="common">Red gorgonian</name>
    <name type="synonym">Violescent sea-whip</name>
    <dbReference type="NCBI Taxonomy" id="317549"/>
    <lineage>
        <taxon>Eukaryota</taxon>
        <taxon>Metazoa</taxon>
        <taxon>Cnidaria</taxon>
        <taxon>Anthozoa</taxon>
        <taxon>Octocorallia</taxon>
        <taxon>Malacalcyonacea</taxon>
        <taxon>Plexauridae</taxon>
        <taxon>Paramuricea</taxon>
    </lineage>
</organism>
<feature type="region of interest" description="Disordered" evidence="1">
    <location>
        <begin position="23"/>
        <end position="77"/>
    </location>
</feature>
<dbReference type="InterPro" id="IPR054722">
    <property type="entry name" value="PolX-like_BBD"/>
</dbReference>
<feature type="domain" description="Retrovirus-related Pol polyprotein from transposon TNT 1-94-like beta-barrel" evidence="3">
    <location>
        <begin position="79"/>
        <end position="165"/>
    </location>
</feature>
<keyword evidence="2" id="KW-1133">Transmembrane helix</keyword>
<feature type="compositionally biased region" description="Low complexity" evidence="1">
    <location>
        <begin position="65"/>
        <end position="77"/>
    </location>
</feature>
<dbReference type="EMBL" id="CACRXK020007354">
    <property type="protein sequence ID" value="CAB4012036.1"/>
    <property type="molecule type" value="Genomic_DNA"/>
</dbReference>
<reference evidence="4" key="1">
    <citation type="submission" date="2020-04" db="EMBL/GenBank/DDBJ databases">
        <authorList>
            <person name="Alioto T."/>
            <person name="Alioto T."/>
            <person name="Gomez Garrido J."/>
        </authorList>
    </citation>
    <scope>NUCLEOTIDE SEQUENCE</scope>
    <source>
        <strain evidence="4">A484AB</strain>
    </source>
</reference>
<feature type="compositionally biased region" description="Basic residues" evidence="1">
    <location>
        <begin position="39"/>
        <end position="59"/>
    </location>
</feature>
<keyword evidence="2" id="KW-0812">Transmembrane</keyword>
<dbReference type="OrthoDB" id="6373930at2759"/>
<evidence type="ECO:0000259" key="3">
    <source>
        <dbReference type="Pfam" id="PF22936"/>
    </source>
</evidence>
<protein>
    <recommendedName>
        <fullName evidence="3">Retrovirus-related Pol polyprotein from transposon TNT 1-94-like beta-barrel domain-containing protein</fullName>
    </recommendedName>
</protein>